<comment type="caution">
    <text evidence="1">The sequence shown here is derived from an EMBL/GenBank/DDBJ whole genome shotgun (WGS) entry which is preliminary data.</text>
</comment>
<dbReference type="OrthoDB" id="140419at2"/>
<proteinExistence type="predicted"/>
<evidence type="ECO:0000313" key="2">
    <source>
        <dbReference type="Proteomes" id="UP000050454"/>
    </source>
</evidence>
<evidence type="ECO:0000313" key="1">
    <source>
        <dbReference type="EMBL" id="KPM49350.1"/>
    </source>
</evidence>
<dbReference type="Proteomes" id="UP000050454">
    <property type="component" value="Unassembled WGS sequence"/>
</dbReference>
<dbReference type="STRING" id="1605367.AFM12_01640"/>
<dbReference type="PATRIC" id="fig|1605367.3.peg.1666"/>
<reference evidence="1 2" key="1">
    <citation type="submission" date="2015-07" db="EMBL/GenBank/DDBJ databases">
        <title>The draft genome sequence of Leadbetterella sp. JN14-9.</title>
        <authorList>
            <person name="Liu Y."/>
            <person name="Du J."/>
            <person name="Shao Z."/>
        </authorList>
    </citation>
    <scope>NUCLEOTIDE SEQUENCE [LARGE SCALE GENOMIC DNA]</scope>
    <source>
        <strain evidence="1 2">JN14-9</strain>
    </source>
</reference>
<dbReference type="EMBL" id="LGTQ01000005">
    <property type="protein sequence ID" value="KPM49350.1"/>
    <property type="molecule type" value="Genomic_DNA"/>
</dbReference>
<organism evidence="1 2">
    <name type="scientific">Jiulongibacter sediminis</name>
    <dbReference type="NCBI Taxonomy" id="1605367"/>
    <lineage>
        <taxon>Bacteria</taxon>
        <taxon>Pseudomonadati</taxon>
        <taxon>Bacteroidota</taxon>
        <taxon>Cytophagia</taxon>
        <taxon>Cytophagales</taxon>
        <taxon>Leadbetterellaceae</taxon>
        <taxon>Jiulongibacter</taxon>
    </lineage>
</organism>
<gene>
    <name evidence="1" type="ORF">AFM12_01640</name>
</gene>
<keyword evidence="2" id="KW-1185">Reference proteome</keyword>
<dbReference type="RefSeq" id="WP_055143534.1">
    <property type="nucleotide sequence ID" value="NZ_JXSZ01000005.1"/>
</dbReference>
<protein>
    <recommendedName>
        <fullName evidence="3">DUF885 domain-containing protein</fullName>
    </recommendedName>
</protein>
<dbReference type="PROSITE" id="PS51257">
    <property type="entry name" value="PROKAR_LIPOPROTEIN"/>
    <property type="match status" value="1"/>
</dbReference>
<dbReference type="AlphaFoldDB" id="A0A0P7BXV3"/>
<name>A0A0P7BXV3_9BACT</name>
<accession>A0A0P7BXV3</accession>
<sequence>MKKIYLSFVLLTVLFQSCNTTPEETNPLEQLAKEYVKTGLLIGQYDPDFVDAYYGPDNLKPAPAEYDSFPKEMLLHKVIGLQSGFQEFIKNSSDEIEVQRANYILAQLIAAEERIRIVAGETSDFDEESKKLFGVSAPNFEESHFQEIINDLENTLPGSGSLKDRFATLSQQFVIPPARLDTVLRAAIAEARNQTKLHYPIPENESFNLEYVGDKAWSGYNWYKGNYTSLIQINTDFPISIERVIDVGSHESYPGHHVYNMLLEENLYNEKGYIETSLYPLFSPQSLIAEGSANYGIQLAFPEEEKIAFCKETLLPLAGLDTTGITAYFKALESVSKLNYAGNEVARGILNGNMTDDEGIEFLIKYGFYSPDKAKQRIAFTRKYRSYVINYNYGKDLIAQYIDGRADTNEGRWKAFGELLSKQVLPLRLINE</sequence>
<evidence type="ECO:0008006" key="3">
    <source>
        <dbReference type="Google" id="ProtNLM"/>
    </source>
</evidence>